<dbReference type="CDD" id="cd18791">
    <property type="entry name" value="SF2_C_RHA"/>
    <property type="match status" value="1"/>
</dbReference>
<dbReference type="Gene3D" id="1.20.120.1080">
    <property type="match status" value="1"/>
</dbReference>
<gene>
    <name evidence="8" type="ORF">CVLEPA_LOCUS459</name>
</gene>
<evidence type="ECO:0000256" key="2">
    <source>
        <dbReference type="ARBA" id="ARBA00022801"/>
    </source>
</evidence>
<dbReference type="CDD" id="cd17979">
    <property type="entry name" value="DEXHc_DHX34"/>
    <property type="match status" value="1"/>
</dbReference>
<feature type="region of interest" description="Disordered" evidence="5">
    <location>
        <begin position="739"/>
        <end position="762"/>
    </location>
</feature>
<dbReference type="InterPro" id="IPR014001">
    <property type="entry name" value="Helicase_ATP-bd"/>
</dbReference>
<evidence type="ECO:0000256" key="4">
    <source>
        <dbReference type="ARBA" id="ARBA00022840"/>
    </source>
</evidence>
<feature type="region of interest" description="Disordered" evidence="5">
    <location>
        <begin position="90"/>
        <end position="110"/>
    </location>
</feature>
<dbReference type="Proteomes" id="UP001642483">
    <property type="component" value="Unassembled WGS sequence"/>
</dbReference>
<feature type="region of interest" description="Disordered" evidence="5">
    <location>
        <begin position="846"/>
        <end position="870"/>
    </location>
</feature>
<feature type="domain" description="Helicase ATP-binding" evidence="6">
    <location>
        <begin position="167"/>
        <end position="329"/>
    </location>
</feature>
<dbReference type="Pfam" id="PF00270">
    <property type="entry name" value="DEAD"/>
    <property type="match status" value="1"/>
</dbReference>
<evidence type="ECO:0000256" key="3">
    <source>
        <dbReference type="ARBA" id="ARBA00022806"/>
    </source>
</evidence>
<keyword evidence="9" id="KW-1185">Reference proteome</keyword>
<feature type="compositionally biased region" description="Basic and acidic residues" evidence="5">
    <location>
        <begin position="847"/>
        <end position="867"/>
    </location>
</feature>
<dbReference type="Pfam" id="PF00271">
    <property type="entry name" value="Helicase_C"/>
    <property type="match status" value="1"/>
</dbReference>
<dbReference type="Pfam" id="PF24485">
    <property type="entry name" value="zf-C2H2_DHX34"/>
    <property type="match status" value="1"/>
</dbReference>
<dbReference type="PROSITE" id="PS51194">
    <property type="entry name" value="HELICASE_CTER"/>
    <property type="match status" value="1"/>
</dbReference>
<dbReference type="Gene3D" id="3.40.50.300">
    <property type="entry name" value="P-loop containing nucleotide triphosphate hydrolases"/>
    <property type="match status" value="2"/>
</dbReference>
<sequence length="1147" mass="131848">MDSFNWERHRTTLNKIFFRDKDFIKEGTKEYDDFWLFFKKFQVYEARRKSKESHSASSSNLSSSLDIPMQYHPRYRINISIVTKDIDEKVHSHRHHKEKKKRKRKHQSYDDDFGCEDDELSSERISQFRSVILHYLDFCQKQDFVKLKKLKTEQANLPIAHYKDEIVKAIKENKVAIVAGDTGCGKSTQVPQYLIEAGFTHVACTQPRRIAAISLSKRVAYETLNQYGSEVAYQIRFEGTKTKATRILFLTEGLLLRQIQQDHTLKQYNVIILDEVHERHLQSDFLLGLLKILSSSSHRDDLRLVLMSATINLELFSEYFQGSPVIQVPGRLYPIQVQYLPIPVEEQTGKTSRLDPRPYVRILQRIDKKYPSSERGDLLVFLPGMQEITTVEGASQAYAEETGRWIILPLHSTLSIEEQDKVFDMAPEGVRKCILSTNIAETSVTVDGVRFVADSGRVKEMSYDAQYKMKKLQEFWISRASSEQRKGRAGRTGPGVCYRLYSEDDYDALADYSTPEIQRVPLDSLILQMKSMGISDVRSFSFIEPPPEGAMNDALRVLTEHGAIDSDENITALGEMLAQLPVDVAIGKMLIMGSLFDFIEPVMSVASVLSVQSPYTRSAYNNPEACTRRRPIESDHGDPITLLNLFDEWIQMKSDSRSSSRKWCKRRCLEEQRFYEMANVKRQFQDLLKDNALLAAIDDKDIPETSYKRRQRHADKKRLRELKNEERFQSRKRKVLKRTDGKYEIDNSDDDNDNADDHPSTSITSNVKDLEFKIRHDLDKLYKASSVRRNFTLRDIIMLKIILVSGLYPQLAFPDDCNNYSPDSDQIFHTKNKLFVVLHPNGYFSHHPQELEPTGREDNSLKKEGQSGHRGLLGHRHQLLTYVSLLETTKPYLVNTMRVPALQTLLLFAQSLDTNADCRRIVADGWIEINLVDPNAAQSIIASMLQLRNAWDQLLKLRLEATKNESHEGFTLVRKSKKLQHFLSKKLAEFLDSRLEYRLRRFTTLERQKLYVGPGVNDDDVVEGGFGISMTKAAPDAVKGGMKLADYLTYNCLQELEESSLSGDYLRQFWTCPVCQIKMPMTVGERLRHQAACGGSNAEETNQETAADSKTSTSIPQLQRSYHCDVCDEDFMFSAVEILKHKRTHKA</sequence>
<comment type="caution">
    <text evidence="8">The sequence shown here is derived from an EMBL/GenBank/DDBJ whole genome shotgun (WGS) entry which is preliminary data.</text>
</comment>
<dbReference type="Pfam" id="PF07717">
    <property type="entry name" value="OB_NTP_bind"/>
    <property type="match status" value="1"/>
</dbReference>
<evidence type="ECO:0000259" key="7">
    <source>
        <dbReference type="PROSITE" id="PS51194"/>
    </source>
</evidence>
<name>A0ABP0EYZ2_CLALP</name>
<dbReference type="SMART" id="SM00490">
    <property type="entry name" value="HELICc"/>
    <property type="match status" value="1"/>
</dbReference>
<dbReference type="PROSITE" id="PS51192">
    <property type="entry name" value="HELICASE_ATP_BIND_1"/>
    <property type="match status" value="1"/>
</dbReference>
<feature type="compositionally biased region" description="Basic residues" evidence="5">
    <location>
        <begin position="91"/>
        <end position="106"/>
    </location>
</feature>
<dbReference type="InterPro" id="IPR056382">
    <property type="entry name" value="DHX34_Znf-C2H2"/>
</dbReference>
<keyword evidence="3" id="KW-0347">Helicase</keyword>
<evidence type="ECO:0000313" key="8">
    <source>
        <dbReference type="EMBL" id="CAK8671385.1"/>
    </source>
</evidence>
<dbReference type="InterPro" id="IPR011709">
    <property type="entry name" value="DEAD-box_helicase_OB_fold"/>
</dbReference>
<dbReference type="SMART" id="SM00847">
    <property type="entry name" value="HA2"/>
    <property type="match status" value="1"/>
</dbReference>
<dbReference type="InterPro" id="IPR001650">
    <property type="entry name" value="Helicase_C-like"/>
</dbReference>
<dbReference type="SMART" id="SM00487">
    <property type="entry name" value="DEXDc"/>
    <property type="match status" value="1"/>
</dbReference>
<dbReference type="PANTHER" id="PTHR18934">
    <property type="entry name" value="ATP-DEPENDENT RNA HELICASE"/>
    <property type="match status" value="1"/>
</dbReference>
<evidence type="ECO:0000313" key="9">
    <source>
        <dbReference type="Proteomes" id="UP001642483"/>
    </source>
</evidence>
<keyword evidence="2" id="KW-0378">Hydrolase</keyword>
<proteinExistence type="predicted"/>
<keyword evidence="4" id="KW-0067">ATP-binding</keyword>
<dbReference type="InterPro" id="IPR011545">
    <property type="entry name" value="DEAD/DEAH_box_helicase_dom"/>
</dbReference>
<feature type="region of interest" description="Disordered" evidence="5">
    <location>
        <begin position="1094"/>
        <end position="1113"/>
    </location>
</feature>
<dbReference type="EMBL" id="CAWYQH010000001">
    <property type="protein sequence ID" value="CAK8671385.1"/>
    <property type="molecule type" value="Genomic_DNA"/>
</dbReference>
<feature type="compositionally biased region" description="Polar residues" evidence="5">
    <location>
        <begin position="1098"/>
        <end position="1113"/>
    </location>
</feature>
<dbReference type="PANTHER" id="PTHR18934:SF221">
    <property type="entry name" value="ATP-DEPENDENT RNA HELICASE DHX34-RELATED"/>
    <property type="match status" value="1"/>
</dbReference>
<dbReference type="SUPFAM" id="SSF52540">
    <property type="entry name" value="P-loop containing nucleoside triphosphate hydrolases"/>
    <property type="match status" value="1"/>
</dbReference>
<dbReference type="InterPro" id="IPR007502">
    <property type="entry name" value="Helicase-assoc_dom"/>
</dbReference>
<organism evidence="8 9">
    <name type="scientific">Clavelina lepadiformis</name>
    <name type="common">Light-bulb sea squirt</name>
    <name type="synonym">Ascidia lepadiformis</name>
    <dbReference type="NCBI Taxonomy" id="159417"/>
    <lineage>
        <taxon>Eukaryota</taxon>
        <taxon>Metazoa</taxon>
        <taxon>Chordata</taxon>
        <taxon>Tunicata</taxon>
        <taxon>Ascidiacea</taxon>
        <taxon>Aplousobranchia</taxon>
        <taxon>Clavelinidae</taxon>
        <taxon>Clavelina</taxon>
    </lineage>
</organism>
<dbReference type="InterPro" id="IPR027417">
    <property type="entry name" value="P-loop_NTPase"/>
</dbReference>
<feature type="domain" description="Helicase C-terminal" evidence="7">
    <location>
        <begin position="365"/>
        <end position="533"/>
    </location>
</feature>
<protein>
    <recommendedName>
        <fullName evidence="10">RNA helicase</fullName>
    </recommendedName>
</protein>
<reference evidence="8 9" key="1">
    <citation type="submission" date="2024-02" db="EMBL/GenBank/DDBJ databases">
        <authorList>
            <person name="Daric V."/>
            <person name="Darras S."/>
        </authorList>
    </citation>
    <scope>NUCLEOTIDE SEQUENCE [LARGE SCALE GENOMIC DNA]</scope>
</reference>
<keyword evidence="1" id="KW-0547">Nucleotide-binding</keyword>
<evidence type="ECO:0000259" key="6">
    <source>
        <dbReference type="PROSITE" id="PS51192"/>
    </source>
</evidence>
<dbReference type="Pfam" id="PF21010">
    <property type="entry name" value="HA2_C"/>
    <property type="match status" value="1"/>
</dbReference>
<evidence type="ECO:0000256" key="5">
    <source>
        <dbReference type="SAM" id="MobiDB-lite"/>
    </source>
</evidence>
<evidence type="ECO:0000256" key="1">
    <source>
        <dbReference type="ARBA" id="ARBA00022741"/>
    </source>
</evidence>
<accession>A0ABP0EYZ2</accession>
<evidence type="ECO:0008006" key="10">
    <source>
        <dbReference type="Google" id="ProtNLM"/>
    </source>
</evidence>